<name>A0ABU3PRS4_9ACTN</name>
<protein>
    <submittedName>
        <fullName evidence="1">Uncharacterized protein</fullName>
    </submittedName>
</protein>
<evidence type="ECO:0000313" key="1">
    <source>
        <dbReference type="EMBL" id="MDT9591932.1"/>
    </source>
</evidence>
<gene>
    <name evidence="1" type="ORF">RDV89_02555</name>
</gene>
<sequence length="197" mass="22165">MTTDERPADAQLWLRRQTAGETHPFADLGVTFLEPGGTPSQLLDTSYLTDDDRANPDVMANVRAIEETAALVTWVAVEPQRAVGYWRGPASIPLDRAPLAQLDDEGQLRLTGAVSVTEFYAAELEELLVDDDVLLEEHGLLDEDGDLDDDALRAWILRTLREAGYEGAEPRSIYDWKRPEVDVDPEDFHEQRYRDRG</sequence>
<dbReference type="EMBL" id="JAVYII010000001">
    <property type="protein sequence ID" value="MDT9591932.1"/>
    <property type="molecule type" value="Genomic_DNA"/>
</dbReference>
<dbReference type="Proteomes" id="UP001268542">
    <property type="component" value="Unassembled WGS sequence"/>
</dbReference>
<evidence type="ECO:0000313" key="2">
    <source>
        <dbReference type="Proteomes" id="UP001268542"/>
    </source>
</evidence>
<dbReference type="RefSeq" id="WP_315731024.1">
    <property type="nucleotide sequence ID" value="NZ_JAVYII010000001.1"/>
</dbReference>
<reference evidence="1 2" key="1">
    <citation type="submission" date="2023-08" db="EMBL/GenBank/DDBJ databases">
        <title>Nocardioides seae sp. nov., a bacterium isolated from a soil.</title>
        <authorList>
            <person name="Wang X."/>
        </authorList>
    </citation>
    <scope>NUCLEOTIDE SEQUENCE [LARGE SCALE GENOMIC DNA]</scope>
    <source>
        <strain evidence="1 2">YZH12</strain>
    </source>
</reference>
<proteinExistence type="predicted"/>
<comment type="caution">
    <text evidence="1">The sequence shown here is derived from an EMBL/GenBank/DDBJ whole genome shotgun (WGS) entry which is preliminary data.</text>
</comment>
<keyword evidence="2" id="KW-1185">Reference proteome</keyword>
<accession>A0ABU3PRS4</accession>
<organism evidence="1 2">
    <name type="scientific">Nocardioides imazamoxiresistens</name>
    <dbReference type="NCBI Taxonomy" id="3231893"/>
    <lineage>
        <taxon>Bacteria</taxon>
        <taxon>Bacillati</taxon>
        <taxon>Actinomycetota</taxon>
        <taxon>Actinomycetes</taxon>
        <taxon>Propionibacteriales</taxon>
        <taxon>Nocardioidaceae</taxon>
        <taxon>Nocardioides</taxon>
    </lineage>
</organism>